<organism evidence="3 4">
    <name type="scientific">Cajanus cajan</name>
    <name type="common">Pigeon pea</name>
    <name type="synonym">Cajanus indicus</name>
    <dbReference type="NCBI Taxonomy" id="3821"/>
    <lineage>
        <taxon>Eukaryota</taxon>
        <taxon>Viridiplantae</taxon>
        <taxon>Streptophyta</taxon>
        <taxon>Embryophyta</taxon>
        <taxon>Tracheophyta</taxon>
        <taxon>Spermatophyta</taxon>
        <taxon>Magnoliopsida</taxon>
        <taxon>eudicotyledons</taxon>
        <taxon>Gunneridae</taxon>
        <taxon>Pentapetalae</taxon>
        <taxon>rosids</taxon>
        <taxon>fabids</taxon>
        <taxon>Fabales</taxon>
        <taxon>Fabaceae</taxon>
        <taxon>Papilionoideae</taxon>
        <taxon>50 kb inversion clade</taxon>
        <taxon>NPAAA clade</taxon>
        <taxon>indigoferoid/millettioid clade</taxon>
        <taxon>Phaseoleae</taxon>
        <taxon>Cajanus</taxon>
    </lineage>
</organism>
<protein>
    <recommendedName>
        <fullName evidence="2">Tf2-1-like SH3-like domain-containing protein</fullName>
    </recommendedName>
</protein>
<feature type="region of interest" description="Disordered" evidence="1">
    <location>
        <begin position="101"/>
        <end position="124"/>
    </location>
</feature>
<dbReference type="EMBL" id="KQ483430">
    <property type="protein sequence ID" value="KYP51969.1"/>
    <property type="molecule type" value="Genomic_DNA"/>
</dbReference>
<dbReference type="Gramene" id="C.cajan_26383.t">
    <property type="protein sequence ID" value="C.cajan_26383.t.cds1"/>
    <property type="gene ID" value="C.cajan_26383"/>
</dbReference>
<feature type="non-terminal residue" evidence="3">
    <location>
        <position position="1"/>
    </location>
</feature>
<dbReference type="InterPro" id="IPR056924">
    <property type="entry name" value="SH3_Tf2-1"/>
</dbReference>
<accession>A0A151SB53</accession>
<evidence type="ECO:0000256" key="1">
    <source>
        <dbReference type="SAM" id="MobiDB-lite"/>
    </source>
</evidence>
<proteinExistence type="predicted"/>
<evidence type="ECO:0000313" key="3">
    <source>
        <dbReference type="EMBL" id="KYP51969.1"/>
    </source>
</evidence>
<evidence type="ECO:0000259" key="2">
    <source>
        <dbReference type="Pfam" id="PF24626"/>
    </source>
</evidence>
<evidence type="ECO:0000313" key="4">
    <source>
        <dbReference type="Proteomes" id="UP000075243"/>
    </source>
</evidence>
<sequence>YAINDWVYVKLRPYRQISVVGSHYNKLSKCYFGPFQIIERIGPMAYKLALPSTSKIHPVFHCSLLKLHKGPLPALDDPLLALSHDHHPLVTPLAILQSKWDQSTSPPPHTSSACPVGGVVSKRF</sequence>
<dbReference type="AlphaFoldDB" id="A0A151SB53"/>
<feature type="domain" description="Tf2-1-like SH3-like" evidence="2">
    <location>
        <begin position="5"/>
        <end position="67"/>
    </location>
</feature>
<keyword evidence="4" id="KW-1185">Reference proteome</keyword>
<dbReference type="Pfam" id="PF24626">
    <property type="entry name" value="SH3_Tf2-1"/>
    <property type="match status" value="1"/>
</dbReference>
<reference evidence="3" key="1">
    <citation type="journal article" date="2012" name="Nat. Biotechnol.">
        <title>Draft genome sequence of pigeonpea (Cajanus cajan), an orphan legume crop of resource-poor farmers.</title>
        <authorList>
            <person name="Varshney R.K."/>
            <person name="Chen W."/>
            <person name="Li Y."/>
            <person name="Bharti A.K."/>
            <person name="Saxena R.K."/>
            <person name="Schlueter J.A."/>
            <person name="Donoghue M.T."/>
            <person name="Azam S."/>
            <person name="Fan G."/>
            <person name="Whaley A.M."/>
            <person name="Farmer A.D."/>
            <person name="Sheridan J."/>
            <person name="Iwata A."/>
            <person name="Tuteja R."/>
            <person name="Penmetsa R.V."/>
            <person name="Wu W."/>
            <person name="Upadhyaya H.D."/>
            <person name="Yang S.P."/>
            <person name="Shah T."/>
            <person name="Saxena K.B."/>
            <person name="Michael T."/>
            <person name="McCombie W.R."/>
            <person name="Yang B."/>
            <person name="Zhang G."/>
            <person name="Yang H."/>
            <person name="Wang J."/>
            <person name="Spillane C."/>
            <person name="Cook D.R."/>
            <person name="May G.D."/>
            <person name="Xu X."/>
            <person name="Jackson S.A."/>
        </authorList>
    </citation>
    <scope>NUCLEOTIDE SEQUENCE [LARGE SCALE GENOMIC DNA]</scope>
</reference>
<dbReference type="PANTHER" id="PTHR46148">
    <property type="entry name" value="CHROMO DOMAIN-CONTAINING PROTEIN"/>
    <property type="match status" value="1"/>
</dbReference>
<dbReference type="PANTHER" id="PTHR46148:SF54">
    <property type="entry name" value="RETROTRANSPOSON-LIKE PROTEIN"/>
    <property type="match status" value="1"/>
</dbReference>
<name>A0A151SB53_CAJCA</name>
<dbReference type="Proteomes" id="UP000075243">
    <property type="component" value="Unassembled WGS sequence"/>
</dbReference>
<gene>
    <name evidence="3" type="ORF">KK1_026179</name>
</gene>